<proteinExistence type="predicted"/>
<feature type="region of interest" description="Disordered" evidence="1">
    <location>
        <begin position="54"/>
        <end position="140"/>
    </location>
</feature>
<organism evidence="2 3">
    <name type="scientific">Stylosanthes scabra</name>
    <dbReference type="NCBI Taxonomy" id="79078"/>
    <lineage>
        <taxon>Eukaryota</taxon>
        <taxon>Viridiplantae</taxon>
        <taxon>Streptophyta</taxon>
        <taxon>Embryophyta</taxon>
        <taxon>Tracheophyta</taxon>
        <taxon>Spermatophyta</taxon>
        <taxon>Magnoliopsida</taxon>
        <taxon>eudicotyledons</taxon>
        <taxon>Gunneridae</taxon>
        <taxon>Pentapetalae</taxon>
        <taxon>rosids</taxon>
        <taxon>fabids</taxon>
        <taxon>Fabales</taxon>
        <taxon>Fabaceae</taxon>
        <taxon>Papilionoideae</taxon>
        <taxon>50 kb inversion clade</taxon>
        <taxon>dalbergioids sensu lato</taxon>
        <taxon>Dalbergieae</taxon>
        <taxon>Pterocarpus clade</taxon>
        <taxon>Stylosanthes</taxon>
    </lineage>
</organism>
<keyword evidence="3" id="KW-1185">Reference proteome</keyword>
<dbReference type="EMBL" id="JASCZI010152060">
    <property type="protein sequence ID" value="MED6175294.1"/>
    <property type="molecule type" value="Genomic_DNA"/>
</dbReference>
<gene>
    <name evidence="2" type="ORF">PIB30_077049</name>
</gene>
<evidence type="ECO:0000256" key="1">
    <source>
        <dbReference type="SAM" id="MobiDB-lite"/>
    </source>
</evidence>
<dbReference type="Proteomes" id="UP001341840">
    <property type="component" value="Unassembled WGS sequence"/>
</dbReference>
<name>A0ABU6VP56_9FABA</name>
<feature type="compositionally biased region" description="Acidic residues" evidence="1">
    <location>
        <begin position="79"/>
        <end position="95"/>
    </location>
</feature>
<comment type="caution">
    <text evidence="2">The sequence shown here is derived from an EMBL/GenBank/DDBJ whole genome shotgun (WGS) entry which is preliminary data.</text>
</comment>
<protein>
    <submittedName>
        <fullName evidence="2">Uncharacterized protein</fullName>
    </submittedName>
</protein>
<evidence type="ECO:0000313" key="2">
    <source>
        <dbReference type="EMBL" id="MED6175294.1"/>
    </source>
</evidence>
<sequence length="140" mass="15907">MLCIRSCAVRMQPSRRGRASGVYKKTPLTLSFLTFHFSLFTPHFLPLQVPEYIPGAEPMEDEEEAPEYVPEGGMMENQDQAEEDPEEEPKEDPEEEPKMGKMEEEAEQDPNDDEDFVDYFELAPPPSPGSSNESLPHTDD</sequence>
<evidence type="ECO:0000313" key="3">
    <source>
        <dbReference type="Proteomes" id="UP001341840"/>
    </source>
</evidence>
<feature type="compositionally biased region" description="Acidic residues" evidence="1">
    <location>
        <begin position="104"/>
        <end position="118"/>
    </location>
</feature>
<reference evidence="2 3" key="1">
    <citation type="journal article" date="2023" name="Plants (Basel)">
        <title>Bridging the Gap: Combining Genomics and Transcriptomics Approaches to Understand Stylosanthes scabra, an Orphan Legume from the Brazilian Caatinga.</title>
        <authorList>
            <person name="Ferreira-Neto J.R.C."/>
            <person name="da Silva M.D."/>
            <person name="Binneck E."/>
            <person name="de Melo N.F."/>
            <person name="da Silva R.H."/>
            <person name="de Melo A.L.T.M."/>
            <person name="Pandolfi V."/>
            <person name="Bustamante F.O."/>
            <person name="Brasileiro-Vidal A.C."/>
            <person name="Benko-Iseppon A.M."/>
        </authorList>
    </citation>
    <scope>NUCLEOTIDE SEQUENCE [LARGE SCALE GENOMIC DNA]</scope>
    <source>
        <tissue evidence="2">Leaves</tissue>
    </source>
</reference>
<feature type="compositionally biased region" description="Polar residues" evidence="1">
    <location>
        <begin position="129"/>
        <end position="140"/>
    </location>
</feature>
<accession>A0ABU6VP56</accession>